<dbReference type="GO" id="GO:0003677">
    <property type="term" value="F:DNA binding"/>
    <property type="evidence" value="ECO:0007669"/>
    <property type="project" value="TreeGrafter"/>
</dbReference>
<comment type="caution">
    <text evidence="3">The sequence shown here is derived from an EMBL/GenBank/DDBJ whole genome shotgun (WGS) entry which is preliminary data.</text>
</comment>
<protein>
    <recommendedName>
        <fullName evidence="2">Lhr-like DEAD/H associated domain-containing protein</fullName>
    </recommendedName>
</protein>
<dbReference type="OrthoDB" id="9815222at2"/>
<keyword evidence="4" id="KW-1185">Reference proteome</keyword>
<dbReference type="InterPro" id="IPR013701">
    <property type="entry name" value="Lhr-like_DEAD/DEAH_assoc"/>
</dbReference>
<evidence type="ECO:0000259" key="2">
    <source>
        <dbReference type="Pfam" id="PF08494"/>
    </source>
</evidence>
<sequence>MWRHRPGWTVCGPFPSPQAGSPQSQSVRRRRIDHEQPAPGCSAAHPPGSRAGRALAPLLELQARISALPAADGLLAEFAKTREGWHLFVYPFAGRGVHEGLAALLALRWSRLAPNTFGFAVNDYGLALTAHARTQMDADTLRALLDPAQLFDDLRDGANLGELARRQFREIARVAGLLPPSLPGRALRSLRQLQASGRQLLRLP</sequence>
<dbReference type="PANTHER" id="PTHR47962">
    <property type="entry name" value="ATP-DEPENDENT HELICASE LHR-RELATED-RELATED"/>
    <property type="match status" value="1"/>
</dbReference>
<evidence type="ECO:0000313" key="3">
    <source>
        <dbReference type="EMBL" id="TWT17927.1"/>
    </source>
</evidence>
<dbReference type="PANTHER" id="PTHR47962:SF3">
    <property type="entry name" value="LARGE ATP-DEPENDENT HELICASE-RELATED PROTEIN"/>
    <property type="match status" value="1"/>
</dbReference>
<dbReference type="GO" id="GO:0016887">
    <property type="term" value="F:ATP hydrolysis activity"/>
    <property type="evidence" value="ECO:0007669"/>
    <property type="project" value="TreeGrafter"/>
</dbReference>
<reference evidence="3 4" key="1">
    <citation type="submission" date="2019-07" db="EMBL/GenBank/DDBJ databases">
        <title>Luteimonas sp. YD-1 nov., isolated from acidic soil.</title>
        <authorList>
            <person name="Zhou J."/>
        </authorList>
    </citation>
    <scope>NUCLEOTIDE SEQUENCE [LARGE SCALE GENOMIC DNA]</scope>
    <source>
        <strain evidence="3 4">YD-1</strain>
    </source>
</reference>
<evidence type="ECO:0000313" key="4">
    <source>
        <dbReference type="Proteomes" id="UP000315949"/>
    </source>
</evidence>
<dbReference type="Proteomes" id="UP000315949">
    <property type="component" value="Unassembled WGS sequence"/>
</dbReference>
<name>A0A5C5TWD5_9GAMM</name>
<dbReference type="Pfam" id="PF08494">
    <property type="entry name" value="DEAD_assoc"/>
    <property type="match status" value="1"/>
</dbReference>
<organism evidence="3 4">
    <name type="scientific">Luteimonas wenzhouensis</name>
    <dbReference type="NCBI Taxonomy" id="2599615"/>
    <lineage>
        <taxon>Bacteria</taxon>
        <taxon>Pseudomonadati</taxon>
        <taxon>Pseudomonadota</taxon>
        <taxon>Gammaproteobacteria</taxon>
        <taxon>Lysobacterales</taxon>
        <taxon>Lysobacteraceae</taxon>
        <taxon>Luteimonas</taxon>
    </lineage>
</organism>
<feature type="compositionally biased region" description="Low complexity" evidence="1">
    <location>
        <begin position="17"/>
        <end position="26"/>
    </location>
</feature>
<gene>
    <name evidence="3" type="ORF">FQY79_11440</name>
</gene>
<evidence type="ECO:0000256" key="1">
    <source>
        <dbReference type="SAM" id="MobiDB-lite"/>
    </source>
</evidence>
<dbReference type="EMBL" id="VOHE01000006">
    <property type="protein sequence ID" value="TWT17927.1"/>
    <property type="molecule type" value="Genomic_DNA"/>
</dbReference>
<accession>A0A5C5TWD5</accession>
<feature type="region of interest" description="Disordered" evidence="1">
    <location>
        <begin position="12"/>
        <end position="49"/>
    </location>
</feature>
<proteinExistence type="predicted"/>
<dbReference type="InterPro" id="IPR052511">
    <property type="entry name" value="ATP-dep_Helicase"/>
</dbReference>
<feature type="domain" description="Lhr-like DEAD/H associated" evidence="2">
    <location>
        <begin position="68"/>
        <end position="202"/>
    </location>
</feature>
<dbReference type="GO" id="GO:0005524">
    <property type="term" value="F:ATP binding"/>
    <property type="evidence" value="ECO:0007669"/>
    <property type="project" value="InterPro"/>
</dbReference>
<dbReference type="AlphaFoldDB" id="A0A5C5TWD5"/>